<evidence type="ECO:0000256" key="1">
    <source>
        <dbReference type="SAM" id="Phobius"/>
    </source>
</evidence>
<name>A0A1I4BSI9_9HYPH</name>
<keyword evidence="1" id="KW-1133">Transmembrane helix</keyword>
<dbReference type="CDD" id="cd13926">
    <property type="entry name" value="N-acetylmuramidase_GH108"/>
    <property type="match status" value="1"/>
</dbReference>
<evidence type="ECO:0000259" key="2">
    <source>
        <dbReference type="Pfam" id="PF05838"/>
    </source>
</evidence>
<keyword evidence="1" id="KW-0472">Membrane</keyword>
<evidence type="ECO:0000313" key="4">
    <source>
        <dbReference type="Proteomes" id="UP000199598"/>
    </source>
</evidence>
<keyword evidence="1" id="KW-0812">Transmembrane</keyword>
<comment type="caution">
    <text evidence="3">The sequence shown here is derived from an EMBL/GenBank/DDBJ whole genome shotgun (WGS) entry which is preliminary data.</text>
</comment>
<protein>
    <submittedName>
        <fullName evidence="3">Lysozyme family protein</fullName>
    </submittedName>
</protein>
<dbReference type="Pfam" id="PF05838">
    <property type="entry name" value="Glyco_hydro_108"/>
    <property type="match status" value="1"/>
</dbReference>
<feature type="transmembrane region" description="Helical" evidence="1">
    <location>
        <begin position="232"/>
        <end position="252"/>
    </location>
</feature>
<dbReference type="SUPFAM" id="SSF53955">
    <property type="entry name" value="Lysozyme-like"/>
    <property type="match status" value="1"/>
</dbReference>
<dbReference type="Proteomes" id="UP000199598">
    <property type="component" value="Unassembled WGS sequence"/>
</dbReference>
<evidence type="ECO:0000313" key="3">
    <source>
        <dbReference type="EMBL" id="SFK70841.1"/>
    </source>
</evidence>
<organism evidence="3 4">
    <name type="scientific">Pseudovibrio ascidiaceicola</name>
    <dbReference type="NCBI Taxonomy" id="285279"/>
    <lineage>
        <taxon>Bacteria</taxon>
        <taxon>Pseudomonadati</taxon>
        <taxon>Pseudomonadota</taxon>
        <taxon>Alphaproteobacteria</taxon>
        <taxon>Hyphomicrobiales</taxon>
        <taxon>Stappiaceae</taxon>
        <taxon>Pseudovibrio</taxon>
    </lineage>
</organism>
<proteinExistence type="predicted"/>
<accession>A0A1I4BSI9</accession>
<reference evidence="3 4" key="1">
    <citation type="submission" date="2016-10" db="EMBL/GenBank/DDBJ databases">
        <authorList>
            <person name="Varghese N."/>
            <person name="Submissions S."/>
        </authorList>
    </citation>
    <scope>NUCLEOTIDE SEQUENCE [LARGE SCALE GENOMIC DNA]</scope>
    <source>
        <strain evidence="3 4">DSM 16392</strain>
    </source>
</reference>
<feature type="domain" description="TtsA-like Glycoside hydrolase family 108" evidence="2">
    <location>
        <begin position="11"/>
        <end position="95"/>
    </location>
</feature>
<sequence length="258" mass="27969">MQDTFQLIVSDLLESEGGFAHRSRKADPGGPTNFGITQRTLSAWRGQSVSIQEVQSMDQAEAIDIFRAQYWDAVRGDKMPSGLDYALFDFAVNSGPARAVKTLQAILGVVVDGVAGVETFGALEKRNLRDLVGKLSAERLRFMKRLKNWPYNKNGWTRRVKDVQQRSFELIKSPASAAQSLPVRDGVMPDGAAKARGEETSAMSTWLTPEGISKAGVLISAVSGMLAGSGPLQWAFAFALVVAAGIGGYLMIQKERMA</sequence>
<dbReference type="InterPro" id="IPR008565">
    <property type="entry name" value="TtsA-like_GH18_dom"/>
</dbReference>
<dbReference type="InterPro" id="IPR023346">
    <property type="entry name" value="Lysozyme-like_dom_sf"/>
</dbReference>
<dbReference type="Gene3D" id="1.20.141.10">
    <property type="entry name" value="Chitosanase, subunit A, domain 1"/>
    <property type="match status" value="1"/>
</dbReference>
<gene>
    <name evidence="3" type="ORF">SAMN04488518_10887</name>
</gene>
<dbReference type="RefSeq" id="WP_093520872.1">
    <property type="nucleotide sequence ID" value="NZ_FOSK01000008.1"/>
</dbReference>
<dbReference type="EMBL" id="FOSK01000008">
    <property type="protein sequence ID" value="SFK70841.1"/>
    <property type="molecule type" value="Genomic_DNA"/>
</dbReference>
<keyword evidence="4" id="KW-1185">Reference proteome</keyword>